<gene>
    <name evidence="1" type="ORF">LSH36_391g02043</name>
</gene>
<sequence length="225" mass="25974">MEKCSVKQHLFKFYYQGRAARKQIKGLTFNHKLMLQMCLLSDEAGKTWSDTEMFLQKFCGEVPQHRIKTVIESSVRAAEKITSASDSEIESELEDDGGDPGFVQDFKFQQEGQMVAVYFHEDFYIGEVVRVLSEDNGEINFMEKAKQVIKGLEVFRWPSRTDQCEISRGYVFAVSILLHPSSSSGRTFFVTTPENLSTMYTNFKRSLDWKCSVHIFLFIIFFQSS</sequence>
<comment type="caution">
    <text evidence="1">The sequence shown here is derived from an EMBL/GenBank/DDBJ whole genome shotgun (WGS) entry which is preliminary data.</text>
</comment>
<keyword evidence="2" id="KW-1185">Reference proteome</keyword>
<name>A0AAD9JDI6_9ANNE</name>
<dbReference type="EMBL" id="JAODUP010000391">
    <property type="protein sequence ID" value="KAK2150748.1"/>
    <property type="molecule type" value="Genomic_DNA"/>
</dbReference>
<proteinExistence type="predicted"/>
<dbReference type="Proteomes" id="UP001208570">
    <property type="component" value="Unassembled WGS sequence"/>
</dbReference>
<organism evidence="1 2">
    <name type="scientific">Paralvinella palmiformis</name>
    <dbReference type="NCBI Taxonomy" id="53620"/>
    <lineage>
        <taxon>Eukaryota</taxon>
        <taxon>Metazoa</taxon>
        <taxon>Spiralia</taxon>
        <taxon>Lophotrochozoa</taxon>
        <taxon>Annelida</taxon>
        <taxon>Polychaeta</taxon>
        <taxon>Sedentaria</taxon>
        <taxon>Canalipalpata</taxon>
        <taxon>Terebellida</taxon>
        <taxon>Terebelliformia</taxon>
        <taxon>Alvinellidae</taxon>
        <taxon>Paralvinella</taxon>
    </lineage>
</organism>
<evidence type="ECO:0000313" key="1">
    <source>
        <dbReference type="EMBL" id="KAK2150748.1"/>
    </source>
</evidence>
<evidence type="ECO:0000313" key="2">
    <source>
        <dbReference type="Proteomes" id="UP001208570"/>
    </source>
</evidence>
<dbReference type="AlphaFoldDB" id="A0AAD9JDI6"/>
<accession>A0AAD9JDI6</accession>
<protein>
    <submittedName>
        <fullName evidence="1">Uncharacterized protein</fullName>
    </submittedName>
</protein>
<reference evidence="1" key="1">
    <citation type="journal article" date="2023" name="Mol. Biol. Evol.">
        <title>Third-Generation Sequencing Reveals the Adaptive Role of the Epigenome in Three Deep-Sea Polychaetes.</title>
        <authorList>
            <person name="Perez M."/>
            <person name="Aroh O."/>
            <person name="Sun Y."/>
            <person name="Lan Y."/>
            <person name="Juniper S.K."/>
            <person name="Young C.R."/>
            <person name="Angers B."/>
            <person name="Qian P.Y."/>
        </authorList>
    </citation>
    <scope>NUCLEOTIDE SEQUENCE</scope>
    <source>
        <strain evidence="1">P08H-3</strain>
    </source>
</reference>